<evidence type="ECO:0000313" key="1">
    <source>
        <dbReference type="EMBL" id="KFB69413.1"/>
    </source>
</evidence>
<dbReference type="EMBL" id="JDSS02000015">
    <property type="protein sequence ID" value="KFB69413.1"/>
    <property type="molecule type" value="Genomic_DNA"/>
</dbReference>
<accession>A0A084Y3W9</accession>
<proteinExistence type="predicted"/>
<gene>
    <name evidence="1" type="ORF">CAPSK01_000887</name>
</gene>
<reference evidence="1 2" key="1">
    <citation type="submission" date="2014-07" db="EMBL/GenBank/DDBJ databases">
        <title>Expanding our view of genomic diversity in Candidatus Accumulibacter clades.</title>
        <authorList>
            <person name="Skennerton C.T."/>
            <person name="Barr J.J."/>
            <person name="Slater F.R."/>
            <person name="Bond P.L."/>
            <person name="Tyson G.W."/>
        </authorList>
    </citation>
    <scope>NUCLEOTIDE SEQUENCE [LARGE SCALE GENOMIC DNA]</scope>
    <source>
        <strain evidence="2">SK-01</strain>
    </source>
</reference>
<dbReference type="Proteomes" id="UP000019812">
    <property type="component" value="Unassembled WGS sequence"/>
</dbReference>
<evidence type="ECO:0000313" key="2">
    <source>
        <dbReference type="Proteomes" id="UP000019812"/>
    </source>
</evidence>
<dbReference type="AlphaFoldDB" id="A0A084Y3W9"/>
<comment type="caution">
    <text evidence="1">The sequence shown here is derived from an EMBL/GenBank/DDBJ whole genome shotgun (WGS) entry which is preliminary data.</text>
</comment>
<name>A0A084Y3W9_9PROT</name>
<organism evidence="1 2">
    <name type="scientific">Candidatus Accumulibacter vicinus</name>
    <dbReference type="NCBI Taxonomy" id="2954382"/>
    <lineage>
        <taxon>Bacteria</taxon>
        <taxon>Pseudomonadati</taxon>
        <taxon>Pseudomonadota</taxon>
        <taxon>Betaproteobacteria</taxon>
        <taxon>Candidatus Accumulibacter</taxon>
    </lineage>
</organism>
<sequence length="76" mass="9170">MKIVPILFPYPCRGEAAPYLCTFLRSICTHLPQQAYYITDAACMHWDRFRESWEFEPWNPWVHEYRIDSEDKSEAI</sequence>
<dbReference type="STRING" id="1457154.CAPSK01_000887"/>
<protein>
    <submittedName>
        <fullName evidence="1">Uncharacterized protein</fullName>
    </submittedName>
</protein>